<comment type="caution">
    <text evidence="3">The sequence shown here is derived from an EMBL/GenBank/DDBJ whole genome shotgun (WGS) entry which is preliminary data.</text>
</comment>
<protein>
    <recommendedName>
        <fullName evidence="2">DUF8035 domain-containing protein</fullName>
    </recommendedName>
</protein>
<accession>A0AAD9HW09</accession>
<dbReference type="EMBL" id="MU842808">
    <property type="protein sequence ID" value="KAK2035642.1"/>
    <property type="molecule type" value="Genomic_DNA"/>
</dbReference>
<evidence type="ECO:0000313" key="4">
    <source>
        <dbReference type="Proteomes" id="UP001232148"/>
    </source>
</evidence>
<keyword evidence="4" id="KW-1185">Reference proteome</keyword>
<name>A0AAD9HW09_9PEZI</name>
<gene>
    <name evidence="3" type="ORF">LX32DRAFT_577125</name>
</gene>
<feature type="compositionally biased region" description="Acidic residues" evidence="1">
    <location>
        <begin position="133"/>
        <end position="143"/>
    </location>
</feature>
<organism evidence="3 4">
    <name type="scientific">Colletotrichum zoysiae</name>
    <dbReference type="NCBI Taxonomy" id="1216348"/>
    <lineage>
        <taxon>Eukaryota</taxon>
        <taxon>Fungi</taxon>
        <taxon>Dikarya</taxon>
        <taxon>Ascomycota</taxon>
        <taxon>Pezizomycotina</taxon>
        <taxon>Sordariomycetes</taxon>
        <taxon>Hypocreomycetidae</taxon>
        <taxon>Glomerellales</taxon>
        <taxon>Glomerellaceae</taxon>
        <taxon>Colletotrichum</taxon>
        <taxon>Colletotrichum graminicola species complex</taxon>
    </lineage>
</organism>
<dbReference type="Proteomes" id="UP001232148">
    <property type="component" value="Unassembled WGS sequence"/>
</dbReference>
<feature type="region of interest" description="Disordered" evidence="1">
    <location>
        <begin position="131"/>
        <end position="155"/>
    </location>
</feature>
<evidence type="ECO:0000259" key="2">
    <source>
        <dbReference type="Pfam" id="PF26118"/>
    </source>
</evidence>
<feature type="compositionally biased region" description="Low complexity" evidence="1">
    <location>
        <begin position="19"/>
        <end position="32"/>
    </location>
</feature>
<dbReference type="Pfam" id="PF26118">
    <property type="entry name" value="DUF8035"/>
    <property type="match status" value="1"/>
</dbReference>
<sequence>MPRQRKRIRFEDNGDEDWSGASSTSSRSSIASFHRESYPKNGKTRIPTKLVSKRALIDLGYPFIEEGATIVLLVALDERLIGQVLKLSEEYRRLDAETDENRIGREPINQPGDRGFDWVNVETPAEGGVLQYSDEDGASDNDLDSTFGDAGRDEREGPIAHSGVLSLNTTKVFGQNTVDFTAGRFPSWNQEKSELINGITHLYSVHAAEFYMDRAGNQRVTLVCPNDPGNGYPGDAVYDTEPVVFLSAPHLVLAEKSYRKRHNGAHYTRSLLEVLYGYDNGSHESSRATQCENEDSMTLQVPQLWSLVIGADLIITCSEMSSEQVRSDLITIDGIDSETGVYTIRLIDEKDTFRYNIVIKPDCKYVDFLIHAVSLVSKGRSNAAAYDLVDDVGILITADTWLRLLAEGSIEEYVFSLRPRDTGHRALDKDFRALSARLTAGSRSSLGRFSRRR</sequence>
<dbReference type="AlphaFoldDB" id="A0AAD9HW09"/>
<evidence type="ECO:0000313" key="3">
    <source>
        <dbReference type="EMBL" id="KAK2035642.1"/>
    </source>
</evidence>
<feature type="domain" description="DUF8035" evidence="2">
    <location>
        <begin position="40"/>
        <end position="93"/>
    </location>
</feature>
<proteinExistence type="predicted"/>
<reference evidence="3" key="1">
    <citation type="submission" date="2021-06" db="EMBL/GenBank/DDBJ databases">
        <title>Comparative genomics, transcriptomics and evolutionary studies reveal genomic signatures of adaptation to plant cell wall in hemibiotrophic fungi.</title>
        <authorList>
            <consortium name="DOE Joint Genome Institute"/>
            <person name="Baroncelli R."/>
            <person name="Diaz J.F."/>
            <person name="Benocci T."/>
            <person name="Peng M."/>
            <person name="Battaglia E."/>
            <person name="Haridas S."/>
            <person name="Andreopoulos W."/>
            <person name="Labutti K."/>
            <person name="Pangilinan J."/>
            <person name="Floch G.L."/>
            <person name="Makela M.R."/>
            <person name="Henrissat B."/>
            <person name="Grigoriev I.V."/>
            <person name="Crouch J.A."/>
            <person name="De Vries R.P."/>
            <person name="Sukno S.A."/>
            <person name="Thon M.R."/>
        </authorList>
    </citation>
    <scope>NUCLEOTIDE SEQUENCE</scope>
    <source>
        <strain evidence="3">MAFF235873</strain>
    </source>
</reference>
<evidence type="ECO:0000256" key="1">
    <source>
        <dbReference type="SAM" id="MobiDB-lite"/>
    </source>
</evidence>
<dbReference type="InterPro" id="IPR058348">
    <property type="entry name" value="DUF8035"/>
</dbReference>
<feature type="region of interest" description="Disordered" evidence="1">
    <location>
        <begin position="1"/>
        <end position="42"/>
    </location>
</feature>